<evidence type="ECO:0000313" key="2">
    <source>
        <dbReference type="EMBL" id="SNR74909.1"/>
    </source>
</evidence>
<protein>
    <recommendedName>
        <fullName evidence="1">6-hydroxymethylpterin diphosphokinase MptE-like domain-containing protein</fullName>
    </recommendedName>
</protein>
<dbReference type="PANTHER" id="PTHR41786">
    <property type="entry name" value="MOTILITY ACCESSORY FACTOR MAF"/>
    <property type="match status" value="1"/>
</dbReference>
<dbReference type="RefSeq" id="WP_089272400.1">
    <property type="nucleotide sequence ID" value="NZ_FZOC01000002.1"/>
</dbReference>
<feature type="domain" description="6-hydroxymethylpterin diphosphokinase MptE-like" evidence="1">
    <location>
        <begin position="206"/>
        <end position="373"/>
    </location>
</feature>
<proteinExistence type="predicted"/>
<dbReference type="OrthoDB" id="5440657at2"/>
<dbReference type="AlphaFoldDB" id="A0A238YWK5"/>
<gene>
    <name evidence="2" type="ORF">SAMN04488503_1015</name>
</gene>
<keyword evidence="3" id="KW-1185">Reference proteome</keyword>
<sequence>MTMFPFLKDNITALEKASPALYDWLSHSQFDEQSLKTAVFVNRWGNIDWRIPGGPGLFEAMPPGLLYRDWPNMDKPDLSASIIIGCNVGYGLNHLLVKSPDSHKILVIEPNAELLLACLGQTDYRPFFANKKLHFLAPNEEHLNEYIRHLDLQYVYGKIYLRGDIPSRQLGPEYARWTETVKNRLENFSVEMVTLRCRQDVMVGNELKNFRRAQADGSLLPLKDAARGVGAVVLGAGPSLERFAPELAANPGYALYASALQTLPALRRLDLKPHFCLALDYDGSMLSVYNRLDEEWASDIPLIYSTKVNPEVVRRYPGPTLPLWTQGGLGTFAMQDHEFVLDAGGNVSLTLVRLLRWMGASSILLAGQDFAWKGGSTHAMGHHAAGREVAFDPAMHQRLKNLWGEEIISSVQYLTSKRDLENDIKKAPFRIANLYGGGVVIEGAPAVDLGQARSEGLLACAPGSRERFLNALGQARGTAKAMRFEPRSHIWTSSFRGLEKRMQKLFRQCGQSQDEIHTLLEQALFFVRQDPLYLPYLFNETIDLAGLAKTRRSYHPADLSEFKRIGKNILAKVREVDRCVGGLDDTNAA</sequence>
<dbReference type="PANTHER" id="PTHR41786:SF1">
    <property type="entry name" value="6-HYDROXYMETHYLPTERIN DIPHOSPHOKINASE MPTE-LIKE DOMAIN-CONTAINING PROTEIN"/>
    <property type="match status" value="1"/>
</dbReference>
<evidence type="ECO:0000313" key="3">
    <source>
        <dbReference type="Proteomes" id="UP000198324"/>
    </source>
</evidence>
<name>A0A238YWK5_9BACT</name>
<accession>A0A238YWK5</accession>
<dbReference type="EMBL" id="FZOC01000002">
    <property type="protein sequence ID" value="SNR74909.1"/>
    <property type="molecule type" value="Genomic_DNA"/>
</dbReference>
<dbReference type="Pfam" id="PF01973">
    <property type="entry name" value="MptE-like"/>
    <property type="match status" value="1"/>
</dbReference>
<evidence type="ECO:0000259" key="1">
    <source>
        <dbReference type="Pfam" id="PF01973"/>
    </source>
</evidence>
<organism evidence="2 3">
    <name type="scientific">Humidesulfovibrio mexicanus</name>
    <dbReference type="NCBI Taxonomy" id="147047"/>
    <lineage>
        <taxon>Bacteria</taxon>
        <taxon>Pseudomonadati</taxon>
        <taxon>Thermodesulfobacteriota</taxon>
        <taxon>Desulfovibrionia</taxon>
        <taxon>Desulfovibrionales</taxon>
        <taxon>Desulfovibrionaceae</taxon>
        <taxon>Humidesulfovibrio</taxon>
    </lineage>
</organism>
<dbReference type="Proteomes" id="UP000198324">
    <property type="component" value="Unassembled WGS sequence"/>
</dbReference>
<reference evidence="2 3" key="1">
    <citation type="submission" date="2017-06" db="EMBL/GenBank/DDBJ databases">
        <authorList>
            <person name="Kim H.J."/>
            <person name="Triplett B.A."/>
        </authorList>
    </citation>
    <scope>NUCLEOTIDE SEQUENCE [LARGE SCALE GENOMIC DNA]</scope>
    <source>
        <strain evidence="2 3">DSM 13116</strain>
    </source>
</reference>
<dbReference type="InterPro" id="IPR002826">
    <property type="entry name" value="MptE-like"/>
</dbReference>